<dbReference type="InterPro" id="IPR010995">
    <property type="entry name" value="DNA_repair_Rad51/TF_NusA_a-hlx"/>
</dbReference>
<evidence type="ECO:0000313" key="3">
    <source>
        <dbReference type="Proteomes" id="UP001519271"/>
    </source>
</evidence>
<comment type="caution">
    <text evidence="2">The sequence shown here is derived from an EMBL/GenBank/DDBJ whole genome shotgun (WGS) entry which is preliminary data.</text>
</comment>
<accession>A0ABS4G6T3</accession>
<name>A0ABS4G6T3_9CLOT</name>
<keyword evidence="3" id="KW-1185">Reference proteome</keyword>
<organism evidence="2 3">
    <name type="scientific">Youngiibacter multivorans</name>
    <dbReference type="NCBI Taxonomy" id="937251"/>
    <lineage>
        <taxon>Bacteria</taxon>
        <taxon>Bacillati</taxon>
        <taxon>Bacillota</taxon>
        <taxon>Clostridia</taxon>
        <taxon>Eubacteriales</taxon>
        <taxon>Clostridiaceae</taxon>
        <taxon>Youngiibacter</taxon>
    </lineage>
</organism>
<dbReference type="Proteomes" id="UP001519271">
    <property type="component" value="Unassembled WGS sequence"/>
</dbReference>
<evidence type="ECO:0000259" key="1">
    <source>
        <dbReference type="Pfam" id="PF14229"/>
    </source>
</evidence>
<dbReference type="EMBL" id="JAGGKC010000022">
    <property type="protein sequence ID" value="MBP1919985.1"/>
    <property type="molecule type" value="Genomic_DNA"/>
</dbReference>
<reference evidence="2 3" key="1">
    <citation type="submission" date="2021-03" db="EMBL/GenBank/DDBJ databases">
        <title>Genomic Encyclopedia of Type Strains, Phase IV (KMG-IV): sequencing the most valuable type-strain genomes for metagenomic binning, comparative biology and taxonomic classification.</title>
        <authorList>
            <person name="Goeker M."/>
        </authorList>
    </citation>
    <scope>NUCLEOTIDE SEQUENCE [LARGE SCALE GENOMIC DNA]</scope>
    <source>
        <strain evidence="2 3">DSM 6139</strain>
    </source>
</reference>
<gene>
    <name evidence="2" type="ORF">J2Z34_002483</name>
</gene>
<dbReference type="Pfam" id="PF14229">
    <property type="entry name" value="DUF4332"/>
    <property type="match status" value="1"/>
</dbReference>
<dbReference type="InterPro" id="IPR025567">
    <property type="entry name" value="DUF4332"/>
</dbReference>
<sequence>MANLKYIEGVGEGYAEKLAEAGIKNVDSLLAAGDTKAKRKKLAETTGISEKLILKFINRSDLMRIKGVGSEYSDLLELAGVDTVPELSKRKPDNLFAKMVEVNTEKKLVRKLPTEKQVTDWVEQAKALPRLINY</sequence>
<dbReference type="SUPFAM" id="SSF47794">
    <property type="entry name" value="Rad51 N-terminal domain-like"/>
    <property type="match status" value="1"/>
</dbReference>
<feature type="domain" description="DUF4332" evidence="1">
    <location>
        <begin position="8"/>
        <end position="128"/>
    </location>
</feature>
<dbReference type="RefSeq" id="WP_209460168.1">
    <property type="nucleotide sequence ID" value="NZ_JAGGKC010000022.1"/>
</dbReference>
<dbReference type="Gene3D" id="1.10.150.20">
    <property type="entry name" value="5' to 3' exonuclease, C-terminal subdomain"/>
    <property type="match status" value="1"/>
</dbReference>
<proteinExistence type="predicted"/>
<evidence type="ECO:0000313" key="2">
    <source>
        <dbReference type="EMBL" id="MBP1919985.1"/>
    </source>
</evidence>
<protein>
    <submittedName>
        <fullName evidence="2">Flap endonuclease-1-like 5' DNA nuclease</fullName>
    </submittedName>
</protein>